<reference evidence="3" key="1">
    <citation type="submission" date="2024-01" db="EMBL/GenBank/DDBJ databases">
        <title>First draft genome sequence data of TA4-1, the type strain of Gram-positive actinobacterium Streptomyces chiangmaiensis.</title>
        <authorList>
            <person name="Yasawong M."/>
            <person name="Nantapong N."/>
        </authorList>
    </citation>
    <scope>NUCLEOTIDE SEQUENCE</scope>
    <source>
        <strain evidence="3">TA4-1</strain>
    </source>
</reference>
<dbReference type="PANTHER" id="PTHR35201">
    <property type="entry name" value="TERPENE SYNTHASE"/>
    <property type="match status" value="1"/>
</dbReference>
<dbReference type="Pfam" id="PF19086">
    <property type="entry name" value="Terpene_syn_C_2"/>
    <property type="match status" value="1"/>
</dbReference>
<evidence type="ECO:0000256" key="1">
    <source>
        <dbReference type="ARBA" id="ARBA00023239"/>
    </source>
</evidence>
<name>A0ABU7FA73_9ACTN</name>
<comment type="cofactor">
    <cofactor evidence="2">
        <name>Mg(2+)</name>
        <dbReference type="ChEBI" id="CHEBI:18420"/>
    </cofactor>
</comment>
<keyword evidence="4" id="KW-1185">Reference proteome</keyword>
<evidence type="ECO:0000256" key="2">
    <source>
        <dbReference type="RuleBase" id="RU366034"/>
    </source>
</evidence>
<dbReference type="Proteomes" id="UP001333996">
    <property type="component" value="Unassembled WGS sequence"/>
</dbReference>
<protein>
    <recommendedName>
        <fullName evidence="2">Terpene synthase</fullName>
        <ecNumber evidence="2">4.2.3.-</ecNumber>
    </recommendedName>
</protein>
<dbReference type="InterPro" id="IPR034686">
    <property type="entry name" value="Terpene_cyclase-like_2"/>
</dbReference>
<dbReference type="Gene3D" id="1.10.600.10">
    <property type="entry name" value="Farnesyl Diphosphate Synthase"/>
    <property type="match status" value="1"/>
</dbReference>
<comment type="caution">
    <text evidence="3">The sequence shown here is derived from an EMBL/GenBank/DDBJ whole genome shotgun (WGS) entry which is preliminary data.</text>
</comment>
<accession>A0ABU7FA73</accession>
<keyword evidence="1 2" id="KW-0456">Lyase</keyword>
<sequence length="191" mass="21529">MRQHEGGHATTVAPGRWSGKGACGVPRSWNLCRMGHNPDVPPEVYCSGTVRSLENAAIDYAMLINDVFSYQKEIQYEGEIHNTLLVVQNFFGCDHPTALRIVSDLMTRRMQQFQHVAARELPVVCDDFELSEQARATLEGYVVELQNCMSGILIWHRGCRRYGADDLARRVHCFVPDLASAVPWRAVPVTR</sequence>
<dbReference type="PANTHER" id="PTHR35201:SF4">
    <property type="entry name" value="BETA-PINACENE SYNTHASE-RELATED"/>
    <property type="match status" value="1"/>
</dbReference>
<evidence type="ECO:0000313" key="4">
    <source>
        <dbReference type="Proteomes" id="UP001333996"/>
    </source>
</evidence>
<dbReference type="InterPro" id="IPR008949">
    <property type="entry name" value="Isoprenoid_synthase_dom_sf"/>
</dbReference>
<organism evidence="3 4">
    <name type="scientific">Streptomyces chiangmaiensis</name>
    <dbReference type="NCBI Taxonomy" id="766497"/>
    <lineage>
        <taxon>Bacteria</taxon>
        <taxon>Bacillati</taxon>
        <taxon>Actinomycetota</taxon>
        <taxon>Actinomycetes</taxon>
        <taxon>Kitasatosporales</taxon>
        <taxon>Streptomycetaceae</taxon>
        <taxon>Streptomyces</taxon>
    </lineage>
</organism>
<keyword evidence="2" id="KW-0460">Magnesium</keyword>
<dbReference type="EC" id="4.2.3.-" evidence="2"/>
<proteinExistence type="inferred from homology"/>
<gene>
    <name evidence="3" type="ORF">VXC91_03240</name>
</gene>
<comment type="similarity">
    <text evidence="2">Belongs to the terpene synthase family.</text>
</comment>
<dbReference type="SUPFAM" id="SSF48576">
    <property type="entry name" value="Terpenoid synthases"/>
    <property type="match status" value="1"/>
</dbReference>
<keyword evidence="2" id="KW-0479">Metal-binding</keyword>
<dbReference type="EMBL" id="JAYWVC010000005">
    <property type="protein sequence ID" value="MED7821024.1"/>
    <property type="molecule type" value="Genomic_DNA"/>
</dbReference>
<evidence type="ECO:0000313" key="3">
    <source>
        <dbReference type="EMBL" id="MED7821024.1"/>
    </source>
</evidence>